<comment type="subcellular location">
    <subcellularLocation>
        <location evidence="1 8">Periplasm</location>
    </subcellularLocation>
</comment>
<evidence type="ECO:0000256" key="1">
    <source>
        <dbReference type="ARBA" id="ARBA00004418"/>
    </source>
</evidence>
<dbReference type="InterPro" id="IPR008962">
    <property type="entry name" value="PapD-like_sf"/>
</dbReference>
<dbReference type="Pfam" id="PF02753">
    <property type="entry name" value="PapD_C"/>
    <property type="match status" value="1"/>
</dbReference>
<dbReference type="InterPro" id="IPR016147">
    <property type="entry name" value="Pili_assmbl_chaperone_N"/>
</dbReference>
<dbReference type="Proteomes" id="UP000672657">
    <property type="component" value="Unassembled WGS sequence"/>
</dbReference>
<keyword evidence="3" id="KW-1029">Fimbrium biogenesis</keyword>
<dbReference type="PANTHER" id="PTHR30251:SF2">
    <property type="entry name" value="FIMBRIAL CHAPERONE YADV-RELATED"/>
    <property type="match status" value="1"/>
</dbReference>
<dbReference type="InterPro" id="IPR036316">
    <property type="entry name" value="Pili_assmbl_chap_C_dom_sf"/>
</dbReference>
<evidence type="ECO:0000313" key="12">
    <source>
        <dbReference type="Proteomes" id="UP000672657"/>
    </source>
</evidence>
<dbReference type="SUPFAM" id="SSF49584">
    <property type="entry name" value="Periplasmic chaperone C-domain"/>
    <property type="match status" value="1"/>
</dbReference>
<evidence type="ECO:0000256" key="7">
    <source>
        <dbReference type="ARBA" id="ARBA00023319"/>
    </source>
</evidence>
<dbReference type="InterPro" id="IPR013783">
    <property type="entry name" value="Ig-like_fold"/>
</dbReference>
<feature type="domain" description="Pili assembly chaperone C-terminal" evidence="10">
    <location>
        <begin position="199"/>
        <end position="261"/>
    </location>
</feature>
<dbReference type="PRINTS" id="PR00969">
    <property type="entry name" value="CHAPERONPILI"/>
</dbReference>
<accession>A0ABN7Q4Z7</accession>
<dbReference type="PROSITE" id="PS00635">
    <property type="entry name" value="PILI_CHAPERONE"/>
    <property type="match status" value="1"/>
</dbReference>
<keyword evidence="5" id="KW-0574">Periplasm</keyword>
<name>A0ABN7Q4Z7_9BURK</name>
<evidence type="ECO:0000313" key="11">
    <source>
        <dbReference type="EMBL" id="CAG2148567.1"/>
    </source>
</evidence>
<dbReference type="InterPro" id="IPR001829">
    <property type="entry name" value="Pili_assmbl_chaperone_bac"/>
</dbReference>
<dbReference type="InterPro" id="IPR016148">
    <property type="entry name" value="Pili_assmbl_chaperone_C"/>
</dbReference>
<protein>
    <submittedName>
        <fullName evidence="11">Fimbrial chaperone YadV</fullName>
    </submittedName>
</protein>
<evidence type="ECO:0000259" key="9">
    <source>
        <dbReference type="Pfam" id="PF00345"/>
    </source>
</evidence>
<organism evidence="11 12">
    <name type="scientific">Cupriavidus numazuensis</name>
    <dbReference type="NCBI Taxonomy" id="221992"/>
    <lineage>
        <taxon>Bacteria</taxon>
        <taxon>Pseudomonadati</taxon>
        <taxon>Pseudomonadota</taxon>
        <taxon>Betaproteobacteria</taxon>
        <taxon>Burkholderiales</taxon>
        <taxon>Burkholderiaceae</taxon>
        <taxon>Cupriavidus</taxon>
    </lineage>
</organism>
<evidence type="ECO:0000259" key="10">
    <source>
        <dbReference type="Pfam" id="PF02753"/>
    </source>
</evidence>
<comment type="similarity">
    <text evidence="2 8">Belongs to the periplasmic pilus chaperone family.</text>
</comment>
<gene>
    <name evidence="11" type="primary">yadV_1</name>
    <name evidence="11" type="ORF">LMG26411_03355</name>
</gene>
<evidence type="ECO:0000256" key="8">
    <source>
        <dbReference type="RuleBase" id="RU003918"/>
    </source>
</evidence>
<reference evidence="11 12" key="1">
    <citation type="submission" date="2021-03" db="EMBL/GenBank/DDBJ databases">
        <authorList>
            <person name="Peeters C."/>
        </authorList>
    </citation>
    <scope>NUCLEOTIDE SEQUENCE [LARGE SCALE GENOMIC DNA]</scope>
    <source>
        <strain evidence="11 12">LMG 26411</strain>
    </source>
</reference>
<proteinExistence type="inferred from homology"/>
<comment type="caution">
    <text evidence="11">The sequence shown here is derived from an EMBL/GenBank/DDBJ whole genome shotgun (WGS) entry which is preliminary data.</text>
</comment>
<evidence type="ECO:0000256" key="5">
    <source>
        <dbReference type="ARBA" id="ARBA00022764"/>
    </source>
</evidence>
<keyword evidence="7" id="KW-0393">Immunoglobulin domain</keyword>
<feature type="domain" description="Pili assembly chaperone N-terminal" evidence="9">
    <location>
        <begin position="49"/>
        <end position="172"/>
    </location>
</feature>
<dbReference type="InterPro" id="IPR018046">
    <property type="entry name" value="Pili_assmbl_chaperone_CS"/>
</dbReference>
<dbReference type="PANTHER" id="PTHR30251">
    <property type="entry name" value="PILUS ASSEMBLY CHAPERONE"/>
    <property type="match status" value="1"/>
</dbReference>
<keyword evidence="12" id="KW-1185">Reference proteome</keyword>
<sequence length="275" mass="29195">MQPPGARPFGQPHPAPCFRVLPPIMNRSIRNVVCACAMTLVLLPHSHASVVIAGTRVIVHAADGEATIKLSNEGKSPALTQAWLDTGDASAQPSGIDVPFTVTPPIARIDPGKAQTLRIHYTGEPLPADKESVFWLSVLEVPPKPGADEMDANKLQLAFRSRIKLFFRPAGLQGEATEAPAHIAWRLVRADHGLALEASNPTAYHVSFSSVELLDGTHSASNEAGGMVTPGNSMKFPLAGNVDPGKATTVRYQAINDYGGPIDGEAHLNRSATAR</sequence>
<evidence type="ECO:0000256" key="6">
    <source>
        <dbReference type="ARBA" id="ARBA00023186"/>
    </source>
</evidence>
<keyword evidence="4" id="KW-0732">Signal</keyword>
<evidence type="ECO:0000256" key="2">
    <source>
        <dbReference type="ARBA" id="ARBA00007399"/>
    </source>
</evidence>
<evidence type="ECO:0000256" key="4">
    <source>
        <dbReference type="ARBA" id="ARBA00022729"/>
    </source>
</evidence>
<dbReference type="EMBL" id="CAJPVI010000019">
    <property type="protein sequence ID" value="CAG2148567.1"/>
    <property type="molecule type" value="Genomic_DNA"/>
</dbReference>
<evidence type="ECO:0000256" key="3">
    <source>
        <dbReference type="ARBA" id="ARBA00022558"/>
    </source>
</evidence>
<dbReference type="InterPro" id="IPR050643">
    <property type="entry name" value="Periplasmic_pilus_chap"/>
</dbReference>
<dbReference type="Gene3D" id="2.60.40.10">
    <property type="entry name" value="Immunoglobulins"/>
    <property type="match status" value="2"/>
</dbReference>
<keyword evidence="6 8" id="KW-0143">Chaperone</keyword>
<dbReference type="Pfam" id="PF00345">
    <property type="entry name" value="PapD_N"/>
    <property type="match status" value="1"/>
</dbReference>
<dbReference type="SUPFAM" id="SSF49354">
    <property type="entry name" value="PapD-like"/>
    <property type="match status" value="1"/>
</dbReference>